<dbReference type="EMBL" id="BNCK01000003">
    <property type="protein sequence ID" value="GHF87151.1"/>
    <property type="molecule type" value="Genomic_DNA"/>
</dbReference>
<dbReference type="CDD" id="cd02696">
    <property type="entry name" value="MurNAc-LAA"/>
    <property type="match status" value="1"/>
</dbReference>
<keyword evidence="4" id="KW-0378">Hydrolase</keyword>
<dbReference type="SMART" id="SM00646">
    <property type="entry name" value="Ami_3"/>
    <property type="match status" value="1"/>
</dbReference>
<dbReference type="GO" id="GO:0030288">
    <property type="term" value="C:outer membrane-bounded periplasmic space"/>
    <property type="evidence" value="ECO:0007669"/>
    <property type="project" value="TreeGrafter"/>
</dbReference>
<sequence>MQLCVAHLRIFIAVIALAISQYAFAKNSIDGVRVWPSPENTRVVFDLKSTPEFTYFSLTNPQRLVIDFKDTQNVASLRNLLAKDKRIKNIRLSSPKEKNSTRLVLDLTEAYQLNVFALAPAGQYGDRLVVDLYDKDRVAQKDTPTINNKRDIVIAVVAGHGGEDPGSIGPRGTYEKHVTLKIAKKLTALINKQPGLKAVMVRTGDYYVNHNRKTVIARKHKADLLVSIHADAFTSPQPSGASVLVQSSRRAHSEFTRWIANRQEESELLGGAGETIKMTEDHNLALTLADMKKEYTMESSYTFAEHVLRELKKVTKLHKKRPEGLSLAVLKSSDIPSVLIETGFISNPGEEKRLNSSAHQQKLARAIFNSIDSYFSSNAPSGTYYASQGYRQHKISRGESLSVVAHRYNVSVGKIKSLNNLSSDVVHIGQTLKIPRAD</sequence>
<protein>
    <recommendedName>
        <fullName evidence="3">N-acetylmuramoyl-L-alanine amidase</fullName>
        <ecNumber evidence="3">3.5.1.28</ecNumber>
    </recommendedName>
</protein>
<dbReference type="PANTHER" id="PTHR30404">
    <property type="entry name" value="N-ACETYLMURAMOYL-L-ALANINE AMIDASE"/>
    <property type="match status" value="1"/>
</dbReference>
<dbReference type="SUPFAM" id="SSF54106">
    <property type="entry name" value="LysM domain"/>
    <property type="match status" value="1"/>
</dbReference>
<dbReference type="AlphaFoldDB" id="A0A919BFL8"/>
<dbReference type="InterPro" id="IPR021731">
    <property type="entry name" value="AMIN_dom"/>
</dbReference>
<comment type="catalytic activity">
    <reaction evidence="1">
        <text>Hydrolyzes the link between N-acetylmuramoyl residues and L-amino acid residues in certain cell-wall glycopeptides.</text>
        <dbReference type="EC" id="3.5.1.28"/>
    </reaction>
</comment>
<comment type="similarity">
    <text evidence="2">Belongs to the N-acetylmuramoyl-L-alanine amidase 3 family.</text>
</comment>
<comment type="caution">
    <text evidence="8">The sequence shown here is derived from an EMBL/GenBank/DDBJ whole genome shotgun (WGS) entry which is preliminary data.</text>
</comment>
<keyword evidence="9" id="KW-1185">Reference proteome</keyword>
<evidence type="ECO:0000256" key="1">
    <source>
        <dbReference type="ARBA" id="ARBA00001561"/>
    </source>
</evidence>
<dbReference type="InterPro" id="IPR050695">
    <property type="entry name" value="N-acetylmuramoyl_amidase_3"/>
</dbReference>
<evidence type="ECO:0000256" key="3">
    <source>
        <dbReference type="ARBA" id="ARBA00011901"/>
    </source>
</evidence>
<dbReference type="PANTHER" id="PTHR30404:SF6">
    <property type="entry name" value="N-ACETYLMURAMOYL-L-ALANINE AMIDASE AMIB"/>
    <property type="match status" value="1"/>
</dbReference>
<gene>
    <name evidence="8" type="primary">amiB</name>
    <name evidence="8" type="ORF">GCM10017161_13320</name>
</gene>
<dbReference type="Gene3D" id="3.40.630.40">
    <property type="entry name" value="Zn-dependent exopeptidases"/>
    <property type="match status" value="1"/>
</dbReference>
<evidence type="ECO:0000256" key="4">
    <source>
        <dbReference type="ARBA" id="ARBA00022801"/>
    </source>
</evidence>
<proteinExistence type="inferred from homology"/>
<dbReference type="Gene3D" id="2.60.40.3500">
    <property type="match status" value="1"/>
</dbReference>
<evidence type="ECO:0000256" key="2">
    <source>
        <dbReference type="ARBA" id="ARBA00010860"/>
    </source>
</evidence>
<dbReference type="SMART" id="SM00257">
    <property type="entry name" value="LysM"/>
    <property type="match status" value="1"/>
</dbReference>
<dbReference type="PROSITE" id="PS51782">
    <property type="entry name" value="LYSM"/>
    <property type="match status" value="1"/>
</dbReference>
<dbReference type="GO" id="GO:0009253">
    <property type="term" value="P:peptidoglycan catabolic process"/>
    <property type="evidence" value="ECO:0007669"/>
    <property type="project" value="InterPro"/>
</dbReference>
<organism evidence="8 9">
    <name type="scientific">Thalassotalea marina</name>
    <dbReference type="NCBI Taxonomy" id="1673741"/>
    <lineage>
        <taxon>Bacteria</taxon>
        <taxon>Pseudomonadati</taxon>
        <taxon>Pseudomonadota</taxon>
        <taxon>Gammaproteobacteria</taxon>
        <taxon>Alteromonadales</taxon>
        <taxon>Colwelliaceae</taxon>
        <taxon>Thalassotalea</taxon>
    </lineage>
</organism>
<dbReference type="Gene3D" id="3.10.350.10">
    <property type="entry name" value="LysM domain"/>
    <property type="match status" value="1"/>
</dbReference>
<dbReference type="InterPro" id="IPR018392">
    <property type="entry name" value="LysM"/>
</dbReference>
<name>A0A919BFL8_9GAMM</name>
<keyword evidence="5" id="KW-0961">Cell wall biogenesis/degradation</keyword>
<dbReference type="SUPFAM" id="SSF53187">
    <property type="entry name" value="Zn-dependent exopeptidases"/>
    <property type="match status" value="1"/>
</dbReference>
<feature type="chain" id="PRO_5037941803" description="N-acetylmuramoyl-L-alanine amidase" evidence="6">
    <location>
        <begin position="26"/>
        <end position="438"/>
    </location>
</feature>
<evidence type="ECO:0000256" key="5">
    <source>
        <dbReference type="ARBA" id="ARBA00023316"/>
    </source>
</evidence>
<dbReference type="InterPro" id="IPR002508">
    <property type="entry name" value="MurNAc-LAA_cat"/>
</dbReference>
<evidence type="ECO:0000259" key="7">
    <source>
        <dbReference type="PROSITE" id="PS51782"/>
    </source>
</evidence>
<dbReference type="Proteomes" id="UP000623842">
    <property type="component" value="Unassembled WGS sequence"/>
</dbReference>
<feature type="signal peptide" evidence="6">
    <location>
        <begin position="1"/>
        <end position="25"/>
    </location>
</feature>
<dbReference type="Pfam" id="PF01476">
    <property type="entry name" value="LysM"/>
    <property type="match status" value="1"/>
</dbReference>
<dbReference type="InterPro" id="IPR036779">
    <property type="entry name" value="LysM_dom_sf"/>
</dbReference>
<evidence type="ECO:0000256" key="6">
    <source>
        <dbReference type="SAM" id="SignalP"/>
    </source>
</evidence>
<dbReference type="EC" id="3.5.1.28" evidence="3"/>
<keyword evidence="6" id="KW-0732">Signal</keyword>
<dbReference type="GO" id="GO:0008745">
    <property type="term" value="F:N-acetylmuramoyl-L-alanine amidase activity"/>
    <property type="evidence" value="ECO:0007669"/>
    <property type="project" value="UniProtKB-EC"/>
</dbReference>
<feature type="domain" description="LysM" evidence="7">
    <location>
        <begin position="391"/>
        <end position="434"/>
    </location>
</feature>
<accession>A0A919BFL8</accession>
<evidence type="ECO:0000313" key="9">
    <source>
        <dbReference type="Proteomes" id="UP000623842"/>
    </source>
</evidence>
<reference evidence="8" key="1">
    <citation type="journal article" date="2014" name="Int. J. Syst. Evol. Microbiol.">
        <title>Complete genome sequence of Corynebacterium casei LMG S-19264T (=DSM 44701T), isolated from a smear-ripened cheese.</title>
        <authorList>
            <consortium name="US DOE Joint Genome Institute (JGI-PGF)"/>
            <person name="Walter F."/>
            <person name="Albersmeier A."/>
            <person name="Kalinowski J."/>
            <person name="Ruckert C."/>
        </authorList>
    </citation>
    <scope>NUCLEOTIDE SEQUENCE</scope>
    <source>
        <strain evidence="8">KCTC 42731</strain>
    </source>
</reference>
<dbReference type="GO" id="GO:0071555">
    <property type="term" value="P:cell wall organization"/>
    <property type="evidence" value="ECO:0007669"/>
    <property type="project" value="UniProtKB-KW"/>
</dbReference>
<dbReference type="CDD" id="cd00118">
    <property type="entry name" value="LysM"/>
    <property type="match status" value="1"/>
</dbReference>
<dbReference type="Pfam" id="PF11741">
    <property type="entry name" value="AMIN"/>
    <property type="match status" value="1"/>
</dbReference>
<reference evidence="8" key="2">
    <citation type="submission" date="2020-09" db="EMBL/GenBank/DDBJ databases">
        <authorList>
            <person name="Sun Q."/>
            <person name="Kim S."/>
        </authorList>
    </citation>
    <scope>NUCLEOTIDE SEQUENCE</scope>
    <source>
        <strain evidence="8">KCTC 42731</strain>
    </source>
</reference>
<dbReference type="RefSeq" id="WP_189768503.1">
    <property type="nucleotide sequence ID" value="NZ_BNCK01000003.1"/>
</dbReference>
<evidence type="ECO:0000313" key="8">
    <source>
        <dbReference type="EMBL" id="GHF87151.1"/>
    </source>
</evidence>
<dbReference type="Pfam" id="PF01520">
    <property type="entry name" value="Amidase_3"/>
    <property type="match status" value="1"/>
</dbReference>